<reference evidence="5" key="1">
    <citation type="submission" date="2019-11" db="EMBL/GenBank/DDBJ databases">
        <authorList>
            <person name="Feng L."/>
        </authorList>
    </citation>
    <scope>NUCLEOTIDE SEQUENCE</scope>
    <source>
        <strain evidence="5">RintestinalisLFYP67</strain>
    </source>
</reference>
<dbReference type="PANTHER" id="PTHR33215:SF11">
    <property type="entry name" value="BLR1542 PROTEIN"/>
    <property type="match status" value="1"/>
</dbReference>
<name>A0A6N3GQV7_9FIRM</name>
<proteinExistence type="predicted"/>
<evidence type="ECO:0000313" key="4">
    <source>
        <dbReference type="EMBL" id="VYU04597.1"/>
    </source>
</evidence>
<evidence type="ECO:0000313" key="1">
    <source>
        <dbReference type="EMBL" id="VYT68590.1"/>
    </source>
</evidence>
<evidence type="ECO:0000313" key="3">
    <source>
        <dbReference type="EMBL" id="VYT85008.1"/>
    </source>
</evidence>
<evidence type="ECO:0000313" key="2">
    <source>
        <dbReference type="EMBL" id="VYT78382.1"/>
    </source>
</evidence>
<dbReference type="InterPro" id="IPR002514">
    <property type="entry name" value="Transposase_8"/>
</dbReference>
<dbReference type="EMBL" id="CACRUM010000031">
    <property type="protein sequence ID" value="VYT85008.1"/>
    <property type="molecule type" value="Genomic_DNA"/>
</dbReference>
<accession>A0A6N3GQV7</accession>
<dbReference type="InterPro" id="IPR009057">
    <property type="entry name" value="Homeodomain-like_sf"/>
</dbReference>
<evidence type="ECO:0000313" key="6">
    <source>
        <dbReference type="EMBL" id="VYU70828.1"/>
    </source>
</evidence>
<dbReference type="AlphaFoldDB" id="A0A6N3GQV7"/>
<dbReference type="GO" id="GO:0006313">
    <property type="term" value="P:DNA transposition"/>
    <property type="evidence" value="ECO:0007669"/>
    <property type="project" value="InterPro"/>
</dbReference>
<gene>
    <name evidence="2" type="ORF">RILFYP67_00297</name>
    <name evidence="3" type="ORF">RILFYP67_00459</name>
    <name evidence="4" type="ORF">RILFYP67_00929</name>
    <name evidence="5" type="ORF">RILFYP67_02876</name>
    <name evidence="6" type="ORF">RILFYP67_03100</name>
    <name evidence="1" type="ORF">RILFYP67_03605</name>
</gene>
<dbReference type="GO" id="GO:0004803">
    <property type="term" value="F:transposase activity"/>
    <property type="evidence" value="ECO:0007669"/>
    <property type="project" value="InterPro"/>
</dbReference>
<dbReference type="EMBL" id="CACRUM010000096">
    <property type="protein sequence ID" value="VYU70828.1"/>
    <property type="molecule type" value="Genomic_DNA"/>
</dbReference>
<dbReference type="GO" id="GO:0003677">
    <property type="term" value="F:DNA binding"/>
    <property type="evidence" value="ECO:0007669"/>
    <property type="project" value="InterPro"/>
</dbReference>
<dbReference type="InterPro" id="IPR051839">
    <property type="entry name" value="RD_transcriptional_regulator"/>
</dbReference>
<dbReference type="SUPFAM" id="SSF46689">
    <property type="entry name" value="Homeodomain-like"/>
    <property type="match status" value="1"/>
</dbReference>
<organism evidence="5">
    <name type="scientific">Roseburia intestinalis</name>
    <dbReference type="NCBI Taxonomy" id="166486"/>
    <lineage>
        <taxon>Bacteria</taxon>
        <taxon>Bacillati</taxon>
        <taxon>Bacillota</taxon>
        <taxon>Clostridia</taxon>
        <taxon>Lachnospirales</taxon>
        <taxon>Lachnospiraceae</taxon>
        <taxon>Roseburia</taxon>
    </lineage>
</organism>
<protein>
    <submittedName>
        <fullName evidence="5">Transposase</fullName>
    </submittedName>
</protein>
<dbReference type="Pfam" id="PF01527">
    <property type="entry name" value="HTH_Tnp_1"/>
    <property type="match status" value="1"/>
</dbReference>
<dbReference type="EMBL" id="CACRUM010000041">
    <property type="protein sequence ID" value="VYU04597.1"/>
    <property type="molecule type" value="Genomic_DNA"/>
</dbReference>
<sequence length="98" mass="11889">MTEQKQRRKPRKYTDEFKQQLVELYRSGKRRCDICREYDIATSLFDKWVKQASNSGSFHEKDNRTPEQEELIRLRKENQQLRMENDILKQAALILGRK</sequence>
<dbReference type="Gene3D" id="1.10.10.60">
    <property type="entry name" value="Homeodomain-like"/>
    <property type="match status" value="1"/>
</dbReference>
<dbReference type="PANTHER" id="PTHR33215">
    <property type="entry name" value="PROTEIN DISTAL ANTENNA"/>
    <property type="match status" value="1"/>
</dbReference>
<dbReference type="EMBL" id="CACRUM010000085">
    <property type="protein sequence ID" value="VYU66866.1"/>
    <property type="molecule type" value="Genomic_DNA"/>
</dbReference>
<dbReference type="EMBL" id="CACRUM010000013">
    <property type="protein sequence ID" value="VYT78382.1"/>
    <property type="molecule type" value="Genomic_DNA"/>
</dbReference>
<evidence type="ECO:0000313" key="5">
    <source>
        <dbReference type="EMBL" id="VYU66866.1"/>
    </source>
</evidence>
<dbReference type="EMBL" id="CACRUM010000010">
    <property type="protein sequence ID" value="VYT68590.1"/>
    <property type="molecule type" value="Genomic_DNA"/>
</dbReference>